<dbReference type="UniPathway" id="UPA00074">
    <property type="reaction ID" value="UER00133"/>
</dbReference>
<evidence type="ECO:0000313" key="10">
    <source>
        <dbReference type="EMBL" id="KYC52335.1"/>
    </source>
</evidence>
<accession>A0A150J5E0</accession>
<dbReference type="Pfam" id="PF01808">
    <property type="entry name" value="AICARFT_IMPCHas"/>
    <property type="match status" value="1"/>
</dbReference>
<evidence type="ECO:0000259" key="9">
    <source>
        <dbReference type="PROSITE" id="PS51855"/>
    </source>
</evidence>
<dbReference type="InterPro" id="IPR024051">
    <property type="entry name" value="AICAR_Tfase_dup_dom_sf"/>
</dbReference>
<evidence type="ECO:0000313" key="11">
    <source>
        <dbReference type="Proteomes" id="UP000075578"/>
    </source>
</evidence>
<dbReference type="PROSITE" id="PS51855">
    <property type="entry name" value="MGS"/>
    <property type="match status" value="1"/>
</dbReference>
<dbReference type="SMART" id="SM00851">
    <property type="entry name" value="MGS"/>
    <property type="match status" value="1"/>
</dbReference>
<name>A0A150J5E0_9EURY</name>
<comment type="pathway">
    <text evidence="2">Purine metabolism; IMP biosynthesis via de novo pathway; 5-formamido-1-(5-phospho-D-ribosyl)imidazole-4-carboxamide from 5-amino-1-(5-phospho-D-ribosyl)imidazole-4-carboxamide (10-formyl THF route): step 1/1.</text>
</comment>
<dbReference type="PANTHER" id="PTHR11692:SF0">
    <property type="entry name" value="BIFUNCTIONAL PURINE BIOSYNTHESIS PROTEIN ATIC"/>
    <property type="match status" value="1"/>
</dbReference>
<evidence type="ECO:0000256" key="6">
    <source>
        <dbReference type="ARBA" id="ARBA00022801"/>
    </source>
</evidence>
<dbReference type="InterPro" id="IPR011607">
    <property type="entry name" value="MGS-like_dom"/>
</dbReference>
<keyword evidence="5" id="KW-0658">Purine biosynthesis</keyword>
<dbReference type="InterPro" id="IPR016193">
    <property type="entry name" value="Cytidine_deaminase-like"/>
</dbReference>
<dbReference type="Pfam" id="PF02142">
    <property type="entry name" value="MGS"/>
    <property type="match status" value="1"/>
</dbReference>
<evidence type="ECO:0000256" key="3">
    <source>
        <dbReference type="ARBA" id="ARBA00007667"/>
    </source>
</evidence>
<sequence>MERRALISVTDKNGLEDFAKTISELGFELVSTGGTLKFLLEKGIKVTPIEKVTGFNEMIGGRVKTLHPSIHGGILYIRDDKSHENEIISEGIKPIDIVVCNLYPFKETVAKNPTLEDAIENIDIGGVTLLRAAAKNFKYVTVIVDSSDYDLVKKELIEKGNTSYETRKKLCVKAFTHTADYDSAIESYLSDVLTDNKKLKLSFESGTPLRYGENWHQKASFFKKDTAEPSASNMKQLHGKALSYNNYLDIEAALNVAKELSEYNAAVIVKHLNPCGIATGKTLFDALKNAWDGDRVSAYGSIIALTRRLDLKTASFLKGKFVEVIIAPSFEEDALEFLKNKSKDIRIIEVGKLFTSEEKVYKFLIGGVIEQDRPKGLYEKWECVTKEKFPDSKKDLGLFTIIATKYTKSNSIVLGMEYEKGQYKVLGSGVGQPNRVDSLKKLAIPKIYENLENMWNEENPGISKDAFFKEKISECVLVSDAFFPFDDTVKVAAEHNIKYIIQSGGSIRDKEVIETSDKLGISMVFTGMRYFNH</sequence>
<dbReference type="AlphaFoldDB" id="A0A150J5E0"/>
<dbReference type="GO" id="GO:0006221">
    <property type="term" value="P:pyrimidine nucleotide biosynthetic process"/>
    <property type="evidence" value="ECO:0007669"/>
    <property type="project" value="UniProtKB-KW"/>
</dbReference>
<keyword evidence="6 10" id="KW-0378">Hydrolase</keyword>
<evidence type="ECO:0000256" key="7">
    <source>
        <dbReference type="ARBA" id="ARBA00022975"/>
    </source>
</evidence>
<dbReference type="PATRIC" id="fig|1705564.3.peg.795"/>
<dbReference type="EMBL" id="LNGD01000034">
    <property type="protein sequence ID" value="KYC52335.1"/>
    <property type="molecule type" value="Genomic_DNA"/>
</dbReference>
<keyword evidence="8" id="KW-0511">Multifunctional enzyme</keyword>
<reference evidence="10 11" key="1">
    <citation type="journal article" date="2016" name="ISME J.">
        <title>Chasing the elusive Euryarchaeota class WSA2: genomes reveal a uniquely fastidious methyl-reducing methanogen.</title>
        <authorList>
            <person name="Nobu M.K."/>
            <person name="Narihiro T."/>
            <person name="Kuroda K."/>
            <person name="Mei R."/>
            <person name="Liu W.T."/>
        </authorList>
    </citation>
    <scope>NUCLEOTIDE SEQUENCE [LARGE SCALE GENOMIC DNA]</scope>
    <source>
        <strain evidence="10">U1lsi0528_Bin089</strain>
    </source>
</reference>
<dbReference type="GO" id="GO:0005829">
    <property type="term" value="C:cytosol"/>
    <property type="evidence" value="ECO:0007669"/>
    <property type="project" value="TreeGrafter"/>
</dbReference>
<dbReference type="PANTHER" id="PTHR11692">
    <property type="entry name" value="BIFUNCTIONAL PURINE BIOSYNTHESIS PROTEIN PURH"/>
    <property type="match status" value="1"/>
</dbReference>
<dbReference type="SUPFAM" id="SSF53927">
    <property type="entry name" value="Cytidine deaminase-like"/>
    <property type="match status" value="1"/>
</dbReference>
<dbReference type="NCBIfam" id="TIGR00355">
    <property type="entry name" value="purH"/>
    <property type="match status" value="1"/>
</dbReference>
<feature type="domain" description="MGS-like" evidence="9">
    <location>
        <begin position="1"/>
        <end position="144"/>
    </location>
</feature>
<evidence type="ECO:0000256" key="8">
    <source>
        <dbReference type="ARBA" id="ARBA00023268"/>
    </source>
</evidence>
<dbReference type="Gene3D" id="3.40.140.20">
    <property type="match status" value="2"/>
</dbReference>
<evidence type="ECO:0000256" key="1">
    <source>
        <dbReference type="ARBA" id="ARBA00004844"/>
    </source>
</evidence>
<dbReference type="Gene3D" id="3.40.50.1380">
    <property type="entry name" value="Methylglyoxal synthase-like domain"/>
    <property type="match status" value="1"/>
</dbReference>
<dbReference type="GO" id="GO:0006189">
    <property type="term" value="P:'de novo' IMP biosynthetic process"/>
    <property type="evidence" value="ECO:0007669"/>
    <property type="project" value="UniProtKB-UniPathway"/>
</dbReference>
<evidence type="ECO:0000256" key="5">
    <source>
        <dbReference type="ARBA" id="ARBA00022755"/>
    </source>
</evidence>
<dbReference type="InterPro" id="IPR036914">
    <property type="entry name" value="MGS-like_dom_sf"/>
</dbReference>
<protein>
    <submittedName>
        <fullName evidence="10">Bifunctional phosphoribosylaminoimidazolecarboxamide formyltransferase/IMP cyclohydrolase</fullName>
    </submittedName>
</protein>
<dbReference type="FunFam" id="3.40.50.1380:FF:000001">
    <property type="entry name" value="Bifunctional purine biosynthesis protein PurH"/>
    <property type="match status" value="1"/>
</dbReference>
<gene>
    <name evidence="10" type="ORF">AMQ74_00777</name>
</gene>
<dbReference type="GO" id="GO:0004643">
    <property type="term" value="F:phosphoribosylaminoimidazolecarboxamide formyltransferase activity"/>
    <property type="evidence" value="ECO:0007669"/>
    <property type="project" value="InterPro"/>
</dbReference>
<evidence type="ECO:0000256" key="2">
    <source>
        <dbReference type="ARBA" id="ARBA00004954"/>
    </source>
</evidence>
<dbReference type="HAMAP" id="MF_00139">
    <property type="entry name" value="PurH"/>
    <property type="match status" value="1"/>
</dbReference>
<keyword evidence="7" id="KW-0665">Pyrimidine biosynthesis</keyword>
<keyword evidence="4 10" id="KW-0808">Transferase</keyword>
<dbReference type="SUPFAM" id="SSF52335">
    <property type="entry name" value="Methylglyoxal synthase-like"/>
    <property type="match status" value="1"/>
</dbReference>
<comment type="caution">
    <text evidence="10">The sequence shown here is derived from an EMBL/GenBank/DDBJ whole genome shotgun (WGS) entry which is preliminary data.</text>
</comment>
<dbReference type="PIRSF" id="PIRSF000414">
    <property type="entry name" value="AICARFT_IMPCHas"/>
    <property type="match status" value="1"/>
</dbReference>
<dbReference type="NCBIfam" id="NF002049">
    <property type="entry name" value="PRK00881.1"/>
    <property type="match status" value="1"/>
</dbReference>
<proteinExistence type="inferred from homology"/>
<dbReference type="Proteomes" id="UP000075578">
    <property type="component" value="Unassembled WGS sequence"/>
</dbReference>
<dbReference type="CDD" id="cd01421">
    <property type="entry name" value="IMPCH"/>
    <property type="match status" value="1"/>
</dbReference>
<dbReference type="GO" id="GO:0003937">
    <property type="term" value="F:IMP cyclohydrolase activity"/>
    <property type="evidence" value="ECO:0007669"/>
    <property type="project" value="InterPro"/>
</dbReference>
<comment type="pathway">
    <text evidence="1">Purine metabolism; IMP biosynthesis via de novo pathway; IMP from 5-formamido-1-(5-phospho-D-ribosyl)imidazole-4-carboxamide: step 1/1.</text>
</comment>
<dbReference type="InterPro" id="IPR002695">
    <property type="entry name" value="PurH-like"/>
</dbReference>
<comment type="similarity">
    <text evidence="3">Belongs to the PurH family.</text>
</comment>
<dbReference type="SMART" id="SM00798">
    <property type="entry name" value="AICARFT_IMPCHas"/>
    <property type="match status" value="1"/>
</dbReference>
<evidence type="ECO:0000256" key="4">
    <source>
        <dbReference type="ARBA" id="ARBA00022679"/>
    </source>
</evidence>
<organism evidence="10 11">
    <name type="scientific">Candidatus Methanofastidiosum methylothiophilum</name>
    <dbReference type="NCBI Taxonomy" id="1705564"/>
    <lineage>
        <taxon>Archaea</taxon>
        <taxon>Methanobacteriati</taxon>
        <taxon>Methanobacteriota</taxon>
        <taxon>Stenosarchaea group</taxon>
        <taxon>Candidatus Methanofastidiosia</taxon>
        <taxon>Candidatus Methanofastidiosales</taxon>
        <taxon>Candidatus Methanofastidiosaceae</taxon>
        <taxon>Candidatus Methanofastidiosum</taxon>
    </lineage>
</organism>